<protein>
    <submittedName>
        <fullName evidence="2">Uncharacterized protein</fullName>
    </submittedName>
</protein>
<dbReference type="EMBL" id="JAJJMB010004025">
    <property type="protein sequence ID" value="KAI3944673.1"/>
    <property type="molecule type" value="Genomic_DNA"/>
</dbReference>
<gene>
    <name evidence="2" type="ORF">MKW98_021131</name>
</gene>
<dbReference type="AlphaFoldDB" id="A0AAD4TA65"/>
<proteinExistence type="predicted"/>
<keyword evidence="1" id="KW-0472">Membrane</keyword>
<dbReference type="Proteomes" id="UP001202328">
    <property type="component" value="Unassembled WGS sequence"/>
</dbReference>
<keyword evidence="1" id="KW-1133">Transmembrane helix</keyword>
<sequence length="168" mass="19090">MSTISDDSSLAYLFAMLRTMRFSFKVVTHHVYIPFSGIWSLLAGYRGCDDDLEGYINQIVSLGRRKFSTDFQTAKGIDVRWIYCDGWALFQISQACKQVMKALGLWSAIRHDCSSTMLSVEAFMFHRFWPVGRSIIVFYCVGVLAIMSSLHHTFLDGGYVKGKSNLEV</sequence>
<keyword evidence="1" id="KW-0812">Transmembrane</keyword>
<feature type="transmembrane region" description="Helical" evidence="1">
    <location>
        <begin position="134"/>
        <end position="154"/>
    </location>
</feature>
<reference evidence="2" key="1">
    <citation type="submission" date="2022-04" db="EMBL/GenBank/DDBJ databases">
        <title>A functionally conserved STORR gene fusion in Papaver species that diverged 16.8 million years ago.</title>
        <authorList>
            <person name="Catania T."/>
        </authorList>
    </citation>
    <scope>NUCLEOTIDE SEQUENCE</scope>
    <source>
        <strain evidence="2">S-188037</strain>
    </source>
</reference>
<name>A0AAD4TA65_9MAGN</name>
<accession>A0AAD4TA65</accession>
<evidence type="ECO:0000313" key="2">
    <source>
        <dbReference type="EMBL" id="KAI3944673.1"/>
    </source>
</evidence>
<evidence type="ECO:0000313" key="3">
    <source>
        <dbReference type="Proteomes" id="UP001202328"/>
    </source>
</evidence>
<organism evidence="2 3">
    <name type="scientific">Papaver atlanticum</name>
    <dbReference type="NCBI Taxonomy" id="357466"/>
    <lineage>
        <taxon>Eukaryota</taxon>
        <taxon>Viridiplantae</taxon>
        <taxon>Streptophyta</taxon>
        <taxon>Embryophyta</taxon>
        <taxon>Tracheophyta</taxon>
        <taxon>Spermatophyta</taxon>
        <taxon>Magnoliopsida</taxon>
        <taxon>Ranunculales</taxon>
        <taxon>Papaveraceae</taxon>
        <taxon>Papaveroideae</taxon>
        <taxon>Papaver</taxon>
    </lineage>
</organism>
<comment type="caution">
    <text evidence="2">The sequence shown here is derived from an EMBL/GenBank/DDBJ whole genome shotgun (WGS) entry which is preliminary data.</text>
</comment>
<keyword evidence="3" id="KW-1185">Reference proteome</keyword>
<evidence type="ECO:0000256" key="1">
    <source>
        <dbReference type="SAM" id="Phobius"/>
    </source>
</evidence>